<dbReference type="HAMAP" id="MF_01867">
    <property type="entry name" value="BshC"/>
    <property type="match status" value="1"/>
</dbReference>
<dbReference type="EC" id="6.-.-.-" evidence="2"/>
<evidence type="ECO:0000256" key="1">
    <source>
        <dbReference type="ARBA" id="ARBA00022598"/>
    </source>
</evidence>
<dbReference type="Proteomes" id="UP000323632">
    <property type="component" value="Unassembled WGS sequence"/>
</dbReference>
<dbReference type="AlphaFoldDB" id="A0A5M6CLJ2"/>
<dbReference type="InterPro" id="IPR055398">
    <property type="entry name" value="Rossmann-like_BshC"/>
</dbReference>
<name>A0A5M6CLJ2_9BACT</name>
<evidence type="ECO:0000313" key="6">
    <source>
        <dbReference type="Proteomes" id="UP000323632"/>
    </source>
</evidence>
<dbReference type="Pfam" id="PF24850">
    <property type="entry name" value="CC_BshC"/>
    <property type="match status" value="1"/>
</dbReference>
<evidence type="ECO:0000256" key="2">
    <source>
        <dbReference type="HAMAP-Rule" id="MF_01867"/>
    </source>
</evidence>
<evidence type="ECO:0000259" key="3">
    <source>
        <dbReference type="Pfam" id="PF10079"/>
    </source>
</evidence>
<comment type="similarity">
    <text evidence="2">Belongs to the BshC family.</text>
</comment>
<dbReference type="GO" id="GO:0016874">
    <property type="term" value="F:ligase activity"/>
    <property type="evidence" value="ECO:0007669"/>
    <property type="project" value="UniProtKB-UniRule"/>
</dbReference>
<feature type="domain" description="Bacillithiol biosynthesis BshC N-terminal Rossmann-like" evidence="3">
    <location>
        <begin position="7"/>
        <end position="373"/>
    </location>
</feature>
<organism evidence="5 6">
    <name type="scientific">Taibaiella lutea</name>
    <dbReference type="NCBI Taxonomy" id="2608001"/>
    <lineage>
        <taxon>Bacteria</taxon>
        <taxon>Pseudomonadati</taxon>
        <taxon>Bacteroidota</taxon>
        <taxon>Chitinophagia</taxon>
        <taxon>Chitinophagales</taxon>
        <taxon>Chitinophagaceae</taxon>
        <taxon>Taibaiella</taxon>
    </lineage>
</organism>
<dbReference type="InterPro" id="IPR011199">
    <property type="entry name" value="Bacillithiol_biosynth_BshC"/>
</dbReference>
<sequence>MRILETVCLPHNKTHFFSNINIDYLAGDKKLEAFYNFKPNDEGLKAAIEARKSYPINRSVLVEALQKQYDGFTLHEAVSDNIELLKEPHTFTICTAHQPNLMTGYLYFIYKILHTVKLARHLKSIQPAYNFVPVFYIGSEDNDLDELGTFRYNDVKYRWNTEQKGAVGRMNTKDLQPLLQQLISLLGPPGDNTERLKEIIAKAYAPNHTIATATRHLVNELLGSYGVVVIDSDDVALKQLFIPVLKQELFQPVSDEIVHQQTSDLNKSYAGQAFSRPINLFYLKDNIRERIEQTATGWQVLHTNIHFDKTALEQEVEQHPERFSPNVILRGLFQESILPDIAFIGGGSEVAYWLQLKGVFEHYKVFFPALVLRQSFLISNNDSNNLQKKLGLNDEEIFQPTEQLVQYFVKKHSAHDLELSNLENEMQAVFDRIKERATNIDATLRGSAEAALTRMKHQMHVMEKKMLRAEKRNMADKIAQLYKLKNTLFPNNSLQERYDTFMPFYLEKGPSFFDSLLAATLPYGQQFVILK</sequence>
<gene>
    <name evidence="2 5" type="primary">bshC</name>
    <name evidence="5" type="ORF">F0919_09675</name>
</gene>
<evidence type="ECO:0000259" key="4">
    <source>
        <dbReference type="Pfam" id="PF24850"/>
    </source>
</evidence>
<protein>
    <recommendedName>
        <fullName evidence="2">Putative cysteine ligase BshC</fullName>
        <ecNumber evidence="2">6.-.-.-</ecNumber>
    </recommendedName>
</protein>
<evidence type="ECO:0000313" key="5">
    <source>
        <dbReference type="EMBL" id="KAA5534862.1"/>
    </source>
</evidence>
<reference evidence="5 6" key="1">
    <citation type="submission" date="2019-09" db="EMBL/GenBank/DDBJ databases">
        <title>Genome sequence and assembly of Taibaiella sp.</title>
        <authorList>
            <person name="Chhetri G."/>
        </authorList>
    </citation>
    <scope>NUCLEOTIDE SEQUENCE [LARGE SCALE GENOMIC DNA]</scope>
    <source>
        <strain evidence="5 6">KVB11</strain>
    </source>
</reference>
<dbReference type="Pfam" id="PF10079">
    <property type="entry name" value="Rossmann-like_BshC"/>
    <property type="match status" value="1"/>
</dbReference>
<dbReference type="PIRSF" id="PIRSF012535">
    <property type="entry name" value="UCP012535"/>
    <property type="match status" value="1"/>
</dbReference>
<dbReference type="InterPro" id="IPR055399">
    <property type="entry name" value="CC_BshC"/>
</dbReference>
<accession>A0A5M6CLJ2</accession>
<feature type="domain" description="Bacillithiol biosynthesis BshC C-terminal coiled-coil" evidence="4">
    <location>
        <begin position="380"/>
        <end position="531"/>
    </location>
</feature>
<proteinExistence type="inferred from homology"/>
<comment type="caution">
    <text evidence="5">The sequence shown here is derived from an EMBL/GenBank/DDBJ whole genome shotgun (WGS) entry which is preliminary data.</text>
</comment>
<keyword evidence="1 2" id="KW-0436">Ligase</keyword>
<dbReference type="NCBIfam" id="TIGR03998">
    <property type="entry name" value="thiol_BshC"/>
    <property type="match status" value="1"/>
</dbReference>
<dbReference type="EMBL" id="VWSH01000002">
    <property type="protein sequence ID" value="KAA5534862.1"/>
    <property type="molecule type" value="Genomic_DNA"/>
</dbReference>
<keyword evidence="6" id="KW-1185">Reference proteome</keyword>